<sequence>MSQASASTAIRCSKVTSSESTRDTLQHGSDTNAWDDDHHRRGWRSPHAYSRTDRPCGWRFVVAIRGSSS</sequence>
<proteinExistence type="predicted"/>
<evidence type="ECO:0000313" key="2">
    <source>
        <dbReference type="EMBL" id="RKS80626.1"/>
    </source>
</evidence>
<comment type="caution">
    <text evidence="2">The sequence shown here is derived from an EMBL/GenBank/DDBJ whole genome shotgun (WGS) entry which is preliminary data.</text>
</comment>
<organism evidence="2 3">
    <name type="scientific">Motilibacter peucedani</name>
    <dbReference type="NCBI Taxonomy" id="598650"/>
    <lineage>
        <taxon>Bacteria</taxon>
        <taxon>Bacillati</taxon>
        <taxon>Actinomycetota</taxon>
        <taxon>Actinomycetes</taxon>
        <taxon>Motilibacterales</taxon>
        <taxon>Motilibacteraceae</taxon>
        <taxon>Motilibacter</taxon>
    </lineage>
</organism>
<dbReference type="Proteomes" id="UP000281955">
    <property type="component" value="Unassembled WGS sequence"/>
</dbReference>
<evidence type="ECO:0000313" key="3">
    <source>
        <dbReference type="Proteomes" id="UP000281955"/>
    </source>
</evidence>
<dbReference type="AlphaFoldDB" id="A0A420XUW9"/>
<feature type="compositionally biased region" description="Polar residues" evidence="1">
    <location>
        <begin position="1"/>
        <end position="19"/>
    </location>
</feature>
<reference evidence="2 3" key="1">
    <citation type="submission" date="2018-10" db="EMBL/GenBank/DDBJ databases">
        <title>Genomic Encyclopedia of Archaeal and Bacterial Type Strains, Phase II (KMG-II): from individual species to whole genera.</title>
        <authorList>
            <person name="Goeker M."/>
        </authorList>
    </citation>
    <scope>NUCLEOTIDE SEQUENCE [LARGE SCALE GENOMIC DNA]</scope>
    <source>
        <strain evidence="2 3">RP-AC37</strain>
    </source>
</reference>
<feature type="region of interest" description="Disordered" evidence="1">
    <location>
        <begin position="1"/>
        <end position="53"/>
    </location>
</feature>
<name>A0A420XUW9_9ACTN</name>
<keyword evidence="3" id="KW-1185">Reference proteome</keyword>
<dbReference type="EMBL" id="RBWV01000003">
    <property type="protein sequence ID" value="RKS80626.1"/>
    <property type="molecule type" value="Genomic_DNA"/>
</dbReference>
<dbReference type="InParanoid" id="A0A420XUW9"/>
<evidence type="ECO:0000256" key="1">
    <source>
        <dbReference type="SAM" id="MobiDB-lite"/>
    </source>
</evidence>
<accession>A0A420XUW9</accession>
<gene>
    <name evidence="2" type="ORF">CLV35_0215</name>
</gene>
<protein>
    <submittedName>
        <fullName evidence="2">Uncharacterized protein</fullName>
    </submittedName>
</protein>